<dbReference type="InterPro" id="IPR013328">
    <property type="entry name" value="6PGD_dom2"/>
</dbReference>
<comment type="caution">
    <text evidence="4">The sequence shown here is derived from an EMBL/GenBank/DDBJ whole genome shotgun (WGS) entry which is preliminary data.</text>
</comment>
<dbReference type="Gene3D" id="1.10.1040.10">
    <property type="entry name" value="N-(1-d-carboxylethyl)-l-norvaline Dehydrogenase, domain 2"/>
    <property type="match status" value="1"/>
</dbReference>
<dbReference type="Proteomes" id="UP001162802">
    <property type="component" value="Unassembled WGS sequence"/>
</dbReference>
<evidence type="ECO:0000313" key="4">
    <source>
        <dbReference type="EMBL" id="MCJ1962959.1"/>
    </source>
</evidence>
<feature type="domain" description="3-hydroxyacyl-CoA dehydrogenase NAD binding" evidence="3">
    <location>
        <begin position="14"/>
        <end position="182"/>
    </location>
</feature>
<evidence type="ECO:0000313" key="5">
    <source>
        <dbReference type="Proteomes" id="UP001162802"/>
    </source>
</evidence>
<dbReference type="Pfam" id="PF00725">
    <property type="entry name" value="3HCDH"/>
    <property type="match status" value="1"/>
</dbReference>
<dbReference type="EMBL" id="JALHAT010000079">
    <property type="protein sequence ID" value="MCJ1962959.1"/>
    <property type="molecule type" value="Genomic_DNA"/>
</dbReference>
<dbReference type="InterPro" id="IPR006108">
    <property type="entry name" value="3HC_DH_C"/>
</dbReference>
<dbReference type="PANTHER" id="PTHR48075">
    <property type="entry name" value="3-HYDROXYACYL-COA DEHYDROGENASE FAMILY PROTEIN"/>
    <property type="match status" value="1"/>
</dbReference>
<organism evidence="4 5">
    <name type="scientific">Novosphingobium mangrovi</name>
    <name type="common">ex Hu et al. 2023</name>
    <dbReference type="NCBI Taxonomy" id="2930094"/>
    <lineage>
        <taxon>Bacteria</taxon>
        <taxon>Pseudomonadati</taxon>
        <taxon>Pseudomonadota</taxon>
        <taxon>Alphaproteobacteria</taxon>
        <taxon>Sphingomonadales</taxon>
        <taxon>Sphingomonadaceae</taxon>
        <taxon>Novosphingobium</taxon>
    </lineage>
</organism>
<dbReference type="PANTHER" id="PTHR48075:SF3">
    <property type="entry name" value="3-HYDROXYACYL-COA DEHYDROGENASE"/>
    <property type="match status" value="1"/>
</dbReference>
<keyword evidence="5" id="KW-1185">Reference proteome</keyword>
<evidence type="ECO:0000259" key="3">
    <source>
        <dbReference type="Pfam" id="PF02737"/>
    </source>
</evidence>
<evidence type="ECO:0000259" key="2">
    <source>
        <dbReference type="Pfam" id="PF00725"/>
    </source>
</evidence>
<dbReference type="SUPFAM" id="SSF48179">
    <property type="entry name" value="6-phosphogluconate dehydrogenase C-terminal domain-like"/>
    <property type="match status" value="1"/>
</dbReference>
<dbReference type="Pfam" id="PF02737">
    <property type="entry name" value="3HCDH_N"/>
    <property type="match status" value="1"/>
</dbReference>
<dbReference type="RefSeq" id="WP_243803336.1">
    <property type="nucleotide sequence ID" value="NZ_JALHAT010000079.1"/>
</dbReference>
<dbReference type="InterPro" id="IPR022694">
    <property type="entry name" value="3-OHacyl-CoA_DH"/>
</dbReference>
<sequence>MDLPEEATIDQRPMAVLGAGVLGRRIAMMYATRGAEIRLYDTNLDAAQNGAEWAMQELPEVLASIDGAQAGTIVPTDDLATATRDVWLVTEAVPENLELKRSVFAQLDEMLEPDVILASNSSSYPSSAFSDHLSHPERVLNTHFMMPPSARPVELMSNGHTAPEIIAFLADLLGRYGLSPYVAQTESVGFIFNRIWAAIKRESLLVLADGVATPETIDAIFREATGARVGPFRLMDNVGLDVVLDIEEHYAQERDHLPLQIRTLLKHYIDAGKLGSKSGVGFFDDYQKAS</sequence>
<keyword evidence="1" id="KW-0560">Oxidoreductase</keyword>
<gene>
    <name evidence="4" type="ORF">MTR65_19935</name>
</gene>
<protein>
    <submittedName>
        <fullName evidence="4">3-hydroxyacyl-CoA dehydrogenase family protein</fullName>
    </submittedName>
</protein>
<name>A0ABT0AIE4_9SPHN</name>
<dbReference type="PIRSF" id="PIRSF000105">
    <property type="entry name" value="HCDH"/>
    <property type="match status" value="1"/>
</dbReference>
<dbReference type="SUPFAM" id="SSF51735">
    <property type="entry name" value="NAD(P)-binding Rossmann-fold domains"/>
    <property type="match status" value="1"/>
</dbReference>
<dbReference type="InterPro" id="IPR006176">
    <property type="entry name" value="3-OHacyl-CoA_DH_NAD-bd"/>
</dbReference>
<accession>A0ABT0AIE4</accession>
<dbReference type="InterPro" id="IPR036291">
    <property type="entry name" value="NAD(P)-bd_dom_sf"/>
</dbReference>
<dbReference type="InterPro" id="IPR008927">
    <property type="entry name" value="6-PGluconate_DH-like_C_sf"/>
</dbReference>
<evidence type="ECO:0000256" key="1">
    <source>
        <dbReference type="ARBA" id="ARBA00023002"/>
    </source>
</evidence>
<dbReference type="Gene3D" id="3.40.50.720">
    <property type="entry name" value="NAD(P)-binding Rossmann-like Domain"/>
    <property type="match status" value="1"/>
</dbReference>
<proteinExistence type="predicted"/>
<reference evidence="4" key="1">
    <citation type="submission" date="2022-03" db="EMBL/GenBank/DDBJ databases">
        <title>Identification of a novel bacterium isolated from mangrove sediments.</title>
        <authorList>
            <person name="Pan X."/>
        </authorList>
    </citation>
    <scope>NUCLEOTIDE SEQUENCE</scope>
    <source>
        <strain evidence="4">B2637</strain>
    </source>
</reference>
<feature type="domain" description="3-hydroxyacyl-CoA dehydrogenase C-terminal" evidence="2">
    <location>
        <begin position="189"/>
        <end position="284"/>
    </location>
</feature>